<keyword evidence="1" id="KW-0812">Transmembrane</keyword>
<protein>
    <submittedName>
        <fullName evidence="2">Uncharacterized protein</fullName>
    </submittedName>
</protein>
<keyword evidence="1" id="KW-1133">Transmembrane helix</keyword>
<dbReference type="EMBL" id="CAJNNW010006930">
    <property type="protein sequence ID" value="CAE8648778.1"/>
    <property type="molecule type" value="Genomic_DNA"/>
</dbReference>
<dbReference type="AlphaFoldDB" id="A0A813IDF8"/>
<organism evidence="2 3">
    <name type="scientific">Polarella glacialis</name>
    <name type="common">Dinoflagellate</name>
    <dbReference type="NCBI Taxonomy" id="89957"/>
    <lineage>
        <taxon>Eukaryota</taxon>
        <taxon>Sar</taxon>
        <taxon>Alveolata</taxon>
        <taxon>Dinophyceae</taxon>
        <taxon>Suessiales</taxon>
        <taxon>Suessiaceae</taxon>
        <taxon>Polarella</taxon>
    </lineage>
</organism>
<evidence type="ECO:0000256" key="1">
    <source>
        <dbReference type="SAM" id="Phobius"/>
    </source>
</evidence>
<sequence length="189" mass="20427">AMKDFVSVTTACVVGTLLVANLWLSASDAFVPGTGHQQAPGLQADRFADASRNPLPQAASFAAPLSSTGLVAYGIGFGVFAAMLHSAGARGGRSAMKAEESETAVAVKEKEKTDLSKVAYLQNIPRTIMEAKLLDKILAMTPKEKWEDPDEDSYLYTLKMYAETYGPGKATKMGWWDYYSMKLDMPGDE</sequence>
<proteinExistence type="predicted"/>
<keyword evidence="1" id="KW-0472">Membrane</keyword>
<gene>
    <name evidence="2" type="ORF">PGLA2088_LOCUS6861</name>
</gene>
<feature type="non-terminal residue" evidence="2">
    <location>
        <position position="1"/>
    </location>
</feature>
<name>A0A813IDF8_POLGL</name>
<evidence type="ECO:0000313" key="3">
    <source>
        <dbReference type="Proteomes" id="UP000626109"/>
    </source>
</evidence>
<evidence type="ECO:0000313" key="2">
    <source>
        <dbReference type="EMBL" id="CAE8648778.1"/>
    </source>
</evidence>
<dbReference type="Proteomes" id="UP000626109">
    <property type="component" value="Unassembled WGS sequence"/>
</dbReference>
<accession>A0A813IDF8</accession>
<feature type="non-terminal residue" evidence="2">
    <location>
        <position position="189"/>
    </location>
</feature>
<feature type="transmembrane region" description="Helical" evidence="1">
    <location>
        <begin position="61"/>
        <end position="84"/>
    </location>
</feature>
<reference evidence="2" key="1">
    <citation type="submission" date="2021-02" db="EMBL/GenBank/DDBJ databases">
        <authorList>
            <person name="Dougan E. K."/>
            <person name="Rhodes N."/>
            <person name="Thang M."/>
            <person name="Chan C."/>
        </authorList>
    </citation>
    <scope>NUCLEOTIDE SEQUENCE</scope>
</reference>
<comment type="caution">
    <text evidence="2">The sequence shown here is derived from an EMBL/GenBank/DDBJ whole genome shotgun (WGS) entry which is preliminary data.</text>
</comment>